<evidence type="ECO:0000313" key="12">
    <source>
        <dbReference type="EMBL" id="KAL0328924.1"/>
    </source>
</evidence>
<dbReference type="PROSITE" id="PS50176">
    <property type="entry name" value="ARM_REPEAT"/>
    <property type="match status" value="1"/>
</dbReference>
<dbReference type="NCBIfam" id="TIGR01568">
    <property type="entry name" value="A_thal_3678"/>
    <property type="match status" value="1"/>
</dbReference>
<comment type="subcellular location">
    <subcellularLocation>
        <location evidence="1">Nucleus</location>
    </subcellularLocation>
</comment>
<feature type="region of interest" description="Disordered" evidence="9">
    <location>
        <begin position="640"/>
        <end position="667"/>
    </location>
</feature>
<keyword evidence="2" id="KW-0678">Repressor</keyword>
<protein>
    <submittedName>
        <fullName evidence="12">U-box domain-containing protein 17</fullName>
    </submittedName>
</protein>
<evidence type="ECO:0000256" key="5">
    <source>
        <dbReference type="ARBA" id="ARBA00023015"/>
    </source>
</evidence>
<comment type="caution">
    <text evidence="12">The sequence shown here is derived from an EMBL/GenBank/DDBJ whole genome shotgun (WGS) entry which is preliminary data.</text>
</comment>
<name>A0AAW2MBM9_9LAMI</name>
<evidence type="ECO:0000256" key="4">
    <source>
        <dbReference type="ARBA" id="ARBA00022786"/>
    </source>
</evidence>
<dbReference type="InterPro" id="IPR000225">
    <property type="entry name" value="Armadillo"/>
</dbReference>
<proteinExistence type="predicted"/>
<keyword evidence="4" id="KW-0833">Ubl conjugation pathway</keyword>
<reference evidence="12" key="2">
    <citation type="journal article" date="2024" name="Plant">
        <title>Genomic evolution and insights into agronomic trait innovations of Sesamum species.</title>
        <authorList>
            <person name="Miao H."/>
            <person name="Wang L."/>
            <person name="Qu L."/>
            <person name="Liu H."/>
            <person name="Sun Y."/>
            <person name="Le M."/>
            <person name="Wang Q."/>
            <person name="Wei S."/>
            <person name="Zheng Y."/>
            <person name="Lin W."/>
            <person name="Duan Y."/>
            <person name="Cao H."/>
            <person name="Xiong S."/>
            <person name="Wang X."/>
            <person name="Wei L."/>
            <person name="Li C."/>
            <person name="Ma Q."/>
            <person name="Ju M."/>
            <person name="Zhao R."/>
            <person name="Li G."/>
            <person name="Mu C."/>
            <person name="Tian Q."/>
            <person name="Mei H."/>
            <person name="Zhang T."/>
            <person name="Gao T."/>
            <person name="Zhang H."/>
        </authorList>
    </citation>
    <scope>NUCLEOTIDE SEQUENCE</scope>
    <source>
        <strain evidence="12">KEN8</strain>
    </source>
</reference>
<dbReference type="GO" id="GO:0045892">
    <property type="term" value="P:negative regulation of DNA-templated transcription"/>
    <property type="evidence" value="ECO:0007669"/>
    <property type="project" value="UniProtKB-ARBA"/>
</dbReference>
<accession>A0AAW2MBM9</accession>
<keyword evidence="5" id="KW-0805">Transcription regulation</keyword>
<evidence type="ECO:0000259" key="10">
    <source>
        <dbReference type="PROSITE" id="PS51698"/>
    </source>
</evidence>
<dbReference type="GO" id="GO:0005634">
    <property type="term" value="C:nucleus"/>
    <property type="evidence" value="ECO:0007669"/>
    <property type="project" value="UniProtKB-SubCell"/>
</dbReference>
<evidence type="ECO:0000256" key="6">
    <source>
        <dbReference type="ARBA" id="ARBA00023163"/>
    </source>
</evidence>
<evidence type="ECO:0000259" key="11">
    <source>
        <dbReference type="PROSITE" id="PS51754"/>
    </source>
</evidence>
<dbReference type="PROSITE" id="PS51698">
    <property type="entry name" value="U_BOX"/>
    <property type="match status" value="1"/>
</dbReference>
<keyword evidence="7" id="KW-0539">Nucleus</keyword>
<dbReference type="Gene3D" id="1.25.10.10">
    <property type="entry name" value="Leucine-rich Repeat Variant"/>
    <property type="match status" value="2"/>
</dbReference>
<feature type="domain" description="U-box" evidence="10">
    <location>
        <begin position="1"/>
        <end position="27"/>
    </location>
</feature>
<dbReference type="InterPro" id="IPR006458">
    <property type="entry name" value="Ovate_C"/>
</dbReference>
<dbReference type="InterPro" id="IPR058678">
    <property type="entry name" value="ARM_PUB"/>
</dbReference>
<dbReference type="SUPFAM" id="SSF48371">
    <property type="entry name" value="ARM repeat"/>
    <property type="match status" value="1"/>
</dbReference>
<feature type="region of interest" description="Disordered" evidence="9">
    <location>
        <begin position="504"/>
        <end position="535"/>
    </location>
</feature>
<reference evidence="12" key="1">
    <citation type="submission" date="2020-06" db="EMBL/GenBank/DDBJ databases">
        <authorList>
            <person name="Li T."/>
            <person name="Hu X."/>
            <person name="Zhang T."/>
            <person name="Song X."/>
            <person name="Zhang H."/>
            <person name="Dai N."/>
            <person name="Sheng W."/>
            <person name="Hou X."/>
            <person name="Wei L."/>
        </authorList>
    </citation>
    <scope>NUCLEOTIDE SEQUENCE</scope>
    <source>
        <strain evidence="12">KEN8</strain>
        <tissue evidence="12">Leaf</tissue>
    </source>
</reference>
<feature type="domain" description="OVATE" evidence="11">
    <location>
        <begin position="712"/>
        <end position="771"/>
    </location>
</feature>
<keyword evidence="6" id="KW-0804">Transcription</keyword>
<evidence type="ECO:0000256" key="7">
    <source>
        <dbReference type="ARBA" id="ARBA00023242"/>
    </source>
</evidence>
<gene>
    <name evidence="12" type="ORF">Scaly_2325000</name>
</gene>
<dbReference type="PANTHER" id="PTHR23315">
    <property type="entry name" value="U BOX DOMAIN-CONTAINING"/>
    <property type="match status" value="1"/>
</dbReference>
<dbReference type="PANTHER" id="PTHR23315:SF266">
    <property type="entry name" value="U-BOX DOMAIN-CONTAINING PROTEIN 17"/>
    <property type="match status" value="1"/>
</dbReference>
<sequence length="771" mass="85935">MLVHTKLVPNRALRNLIMQWCMANGIPYDPPENSDYSSESSVAARPSKAATEATKATTRLLVEQLANGTLRAQTVAAREIRLLAKTGRQNRACIAEAGAIPHLKRLISSSDAVAQENSVTAILNLSIYDRNKSIIMDVEGCLGAIVGVLRYGHTIEARENAAATLFSLSAVHDYKKKIAQEDSAIEALAGLLTEGTPRGKKDAVTALFNLCTHTENCARMIDSGAITALIGALGCEGISEEAAGALALIVRQPLGAEAVAKEEKAVAGLIGMMRCGTPRGKENAVAALLELCRSGGAAATERVVKAPALAGLLQSLLFTGTKRARRKAASLARVFQRCENASRHFGGLGLGYGYAGNSAVARETSFSSDVAMPVSISVPGLFPSPEVLSTLVPRYKLTSRFRQRRRKRRGDLDFATSNSSFHWRQGRFYSMDEDDAYWRLSFGEERIQGRRSTGGINPLWYDSDHEFPGPVSGFKSFGLREMDVPRREEFRNFDDMVLSVKMKKGKQDKQRNVTENGAFRNKKEHGGEAQFSTRRQKYVVDDQSSRRLSRGAVREKEAELDDVGQKKLSCSAERDIFPIEPESMVQMKDEFWKLAVSDSRKLPKIRLSSVNEDYVLEPLHEDYVLQGPNLEEKKLKEIKVKPESQERSAYTSRESNSRKMKQNNRVKACSPRTECKIRAIEDMKKARMKSKKKERKEHIEVAGKTMFDSFAVVKSSYDPQQDFRDSMTEMIRERGIDRPEDLEELLACYLTLNHDEYHDLIIKVFRRCGLS</sequence>
<evidence type="ECO:0000256" key="3">
    <source>
        <dbReference type="ARBA" id="ARBA00022737"/>
    </source>
</evidence>
<dbReference type="EMBL" id="JACGWM010000014">
    <property type="protein sequence ID" value="KAL0328924.1"/>
    <property type="molecule type" value="Genomic_DNA"/>
</dbReference>
<dbReference type="SMART" id="SM00185">
    <property type="entry name" value="ARM"/>
    <property type="match status" value="3"/>
</dbReference>
<feature type="repeat" description="ARM" evidence="8">
    <location>
        <begin position="98"/>
        <end position="140"/>
    </location>
</feature>
<keyword evidence="3" id="KW-0677">Repeat</keyword>
<dbReference type="Pfam" id="PF25598">
    <property type="entry name" value="ARM_PUB"/>
    <property type="match status" value="1"/>
</dbReference>
<dbReference type="GO" id="GO:0004842">
    <property type="term" value="F:ubiquitin-protein transferase activity"/>
    <property type="evidence" value="ECO:0007669"/>
    <property type="project" value="InterPro"/>
</dbReference>
<evidence type="ECO:0000256" key="8">
    <source>
        <dbReference type="PROSITE-ProRule" id="PRU00259"/>
    </source>
</evidence>
<dbReference type="AlphaFoldDB" id="A0AAW2MBM9"/>
<dbReference type="InterPro" id="IPR011989">
    <property type="entry name" value="ARM-like"/>
</dbReference>
<dbReference type="InterPro" id="IPR016024">
    <property type="entry name" value="ARM-type_fold"/>
</dbReference>
<organism evidence="12">
    <name type="scientific">Sesamum calycinum</name>
    <dbReference type="NCBI Taxonomy" id="2727403"/>
    <lineage>
        <taxon>Eukaryota</taxon>
        <taxon>Viridiplantae</taxon>
        <taxon>Streptophyta</taxon>
        <taxon>Embryophyta</taxon>
        <taxon>Tracheophyta</taxon>
        <taxon>Spermatophyta</taxon>
        <taxon>Magnoliopsida</taxon>
        <taxon>eudicotyledons</taxon>
        <taxon>Gunneridae</taxon>
        <taxon>Pentapetalae</taxon>
        <taxon>asterids</taxon>
        <taxon>lamiids</taxon>
        <taxon>Lamiales</taxon>
        <taxon>Pedaliaceae</taxon>
        <taxon>Sesamum</taxon>
    </lineage>
</organism>
<dbReference type="InterPro" id="IPR003613">
    <property type="entry name" value="Ubox_domain"/>
</dbReference>
<evidence type="ECO:0000256" key="9">
    <source>
        <dbReference type="SAM" id="MobiDB-lite"/>
    </source>
</evidence>
<evidence type="ECO:0000256" key="1">
    <source>
        <dbReference type="ARBA" id="ARBA00004123"/>
    </source>
</evidence>
<dbReference type="GO" id="GO:0016567">
    <property type="term" value="P:protein ubiquitination"/>
    <property type="evidence" value="ECO:0007669"/>
    <property type="project" value="InterPro"/>
</dbReference>
<dbReference type="FunFam" id="1.25.10.10:FF:000423">
    <property type="entry name" value="RING-type E3 ubiquitin transferase"/>
    <property type="match status" value="1"/>
</dbReference>
<evidence type="ECO:0000256" key="2">
    <source>
        <dbReference type="ARBA" id="ARBA00022491"/>
    </source>
</evidence>
<dbReference type="PROSITE" id="PS51754">
    <property type="entry name" value="OVATE"/>
    <property type="match status" value="1"/>
</dbReference>
<dbReference type="Pfam" id="PF04844">
    <property type="entry name" value="Ovate"/>
    <property type="match status" value="1"/>
</dbReference>